<sequence>MSPRSGATFANTSGPVGLCASLQLPKETFLAISAASSAAPAERADAIASLRTAST</sequence>
<protein>
    <submittedName>
        <fullName evidence="1">Unannotated protein</fullName>
    </submittedName>
</protein>
<dbReference type="AlphaFoldDB" id="A0A6J7PBZ9"/>
<reference evidence="1" key="1">
    <citation type="submission" date="2020-05" db="EMBL/GenBank/DDBJ databases">
        <authorList>
            <person name="Chiriac C."/>
            <person name="Salcher M."/>
            <person name="Ghai R."/>
            <person name="Kavagutti S V."/>
        </authorList>
    </citation>
    <scope>NUCLEOTIDE SEQUENCE</scope>
</reference>
<organism evidence="1">
    <name type="scientific">freshwater metagenome</name>
    <dbReference type="NCBI Taxonomy" id="449393"/>
    <lineage>
        <taxon>unclassified sequences</taxon>
        <taxon>metagenomes</taxon>
        <taxon>ecological metagenomes</taxon>
    </lineage>
</organism>
<accession>A0A6J7PBZ9</accession>
<proteinExistence type="predicted"/>
<dbReference type="EMBL" id="CAFBOX010000128">
    <property type="protein sequence ID" value="CAB5000959.1"/>
    <property type="molecule type" value="Genomic_DNA"/>
</dbReference>
<name>A0A6J7PBZ9_9ZZZZ</name>
<gene>
    <name evidence="1" type="ORF">UFOPK4035_00767</name>
</gene>
<evidence type="ECO:0000313" key="1">
    <source>
        <dbReference type="EMBL" id="CAB5000959.1"/>
    </source>
</evidence>